<evidence type="ECO:0000256" key="1">
    <source>
        <dbReference type="SAM" id="SignalP"/>
    </source>
</evidence>
<keyword evidence="1" id="KW-0732">Signal</keyword>
<feature type="signal peptide" evidence="1">
    <location>
        <begin position="1"/>
        <end position="16"/>
    </location>
</feature>
<sequence length="492" mass="53093">MALCSAVLIGATVAVAPMTAHLNRPAAAAAAFDFDKGNAVTGLLWVRVGNVIKTIVSPRGNDATLVFRIAALSATAQFDAIAPYHPTAVGIYSDLGRRPASEAATNRNKNIAILYASYRVYSSLVPQASAEWRALLTDVGLDPDDDQENTDTPIGIGNRAGKAVIAARAHDGMNQLGDEGGRKYNRQPYSDYVGYRPVNTAYRLEHPSRWQPATVTKGNGIFTVQQFVTPQMGVTKPFSYADVKDFPVPPPHNSDARNQKGYKQQVDEILATSAGLTDKQKMIAEFFDDKFRGIGFSSGNIAVNKGVSLDRFIEHTAAADIAGFDALIAAWAAKVKYDAVRPWSAVRHVYGGKRVTAWGGPGKGTVRDLPADQWQNYLDVPDHSEYPSGSTSVCAAVAQSGRRTFGTDEITLSFRFAKGASFVEPGITPAADTTLSWTTWSDWMRDCGLSRLYGGVHFKSAIAASSELGPKIGDRAYELVRRHVEGRTGPES</sequence>
<dbReference type="Pfam" id="PF21167">
    <property type="entry name" value="DUF6851"/>
    <property type="match status" value="1"/>
</dbReference>
<proteinExistence type="predicted"/>
<dbReference type="InterPro" id="IPR052559">
    <property type="entry name" value="V-haloperoxidase"/>
</dbReference>
<protein>
    <submittedName>
        <fullName evidence="4">Vanadium-dependent haloperoxidase</fullName>
    </submittedName>
</protein>
<dbReference type="Gene3D" id="1.10.606.20">
    <property type="match status" value="1"/>
</dbReference>
<dbReference type="Pfam" id="PF22778">
    <property type="entry name" value="VCPO_2nd"/>
    <property type="match status" value="1"/>
</dbReference>
<dbReference type="InterPro" id="IPR036938">
    <property type="entry name" value="PAP2/HPO_sf"/>
</dbReference>
<dbReference type="EMBL" id="JABVEC010000018">
    <property type="protein sequence ID" value="MBC6468355.1"/>
    <property type="molecule type" value="Genomic_DNA"/>
</dbReference>
<dbReference type="PANTHER" id="PTHR34599">
    <property type="entry name" value="PEROXIDASE-RELATED"/>
    <property type="match status" value="1"/>
</dbReference>
<name>A0ABR7LV75_9ACTN</name>
<dbReference type="InterPro" id="IPR049283">
    <property type="entry name" value="DUF6851"/>
</dbReference>
<evidence type="ECO:0000313" key="5">
    <source>
        <dbReference type="Proteomes" id="UP000805614"/>
    </source>
</evidence>
<dbReference type="SUPFAM" id="SSF48317">
    <property type="entry name" value="Acid phosphatase/Vanadium-dependent haloperoxidase"/>
    <property type="match status" value="1"/>
</dbReference>
<feature type="domain" description="DUF6851" evidence="2">
    <location>
        <begin position="73"/>
        <end position="212"/>
    </location>
</feature>
<accession>A0ABR7LV75</accession>
<feature type="domain" description="Vanadium-dependent haloperoxidase NapH1-like second helical-bundle" evidence="3">
    <location>
        <begin position="321"/>
        <end position="486"/>
    </location>
</feature>
<dbReference type="InterPro" id="IPR055161">
    <property type="entry name" value="NapH1-like_2nd"/>
</dbReference>
<dbReference type="CDD" id="cd03398">
    <property type="entry name" value="PAP2_haloperoxidase"/>
    <property type="match status" value="1"/>
</dbReference>
<evidence type="ECO:0000313" key="4">
    <source>
        <dbReference type="EMBL" id="MBC6468355.1"/>
    </source>
</evidence>
<gene>
    <name evidence="4" type="ORF">HKK74_23070</name>
</gene>
<dbReference type="PANTHER" id="PTHR34599:SF2">
    <property type="entry name" value="TRAF-TYPE DOMAIN-CONTAINING PROTEIN"/>
    <property type="match status" value="1"/>
</dbReference>
<feature type="chain" id="PRO_5047327146" evidence="1">
    <location>
        <begin position="17"/>
        <end position="492"/>
    </location>
</feature>
<evidence type="ECO:0000259" key="3">
    <source>
        <dbReference type="Pfam" id="PF22778"/>
    </source>
</evidence>
<reference evidence="4 5" key="1">
    <citation type="submission" date="2020-06" db="EMBL/GenBank/DDBJ databases">
        <title>Actinomadura xiongansis sp. nov., isolated from soil of Baiyangdian.</title>
        <authorList>
            <person name="Zhang X."/>
        </authorList>
    </citation>
    <scope>NUCLEOTIDE SEQUENCE [LARGE SCALE GENOMIC DNA]</scope>
    <source>
        <strain evidence="4 5">HBUM206468</strain>
    </source>
</reference>
<organism evidence="4 5">
    <name type="scientific">Actinomadura alba</name>
    <dbReference type="NCBI Taxonomy" id="406431"/>
    <lineage>
        <taxon>Bacteria</taxon>
        <taxon>Bacillati</taxon>
        <taxon>Actinomycetota</taxon>
        <taxon>Actinomycetes</taxon>
        <taxon>Streptosporangiales</taxon>
        <taxon>Thermomonosporaceae</taxon>
        <taxon>Actinomadura</taxon>
    </lineage>
</organism>
<dbReference type="Proteomes" id="UP000805614">
    <property type="component" value="Unassembled WGS sequence"/>
</dbReference>
<dbReference type="RefSeq" id="WP_187245363.1">
    <property type="nucleotide sequence ID" value="NZ_BAAAOK010000015.1"/>
</dbReference>
<comment type="caution">
    <text evidence="4">The sequence shown here is derived from an EMBL/GenBank/DDBJ whole genome shotgun (WGS) entry which is preliminary data.</text>
</comment>
<evidence type="ECO:0000259" key="2">
    <source>
        <dbReference type="Pfam" id="PF21167"/>
    </source>
</evidence>
<keyword evidence="5" id="KW-1185">Reference proteome</keyword>